<evidence type="ECO:0000313" key="2">
    <source>
        <dbReference type="Proteomes" id="UP000299102"/>
    </source>
</evidence>
<evidence type="ECO:0000313" key="1">
    <source>
        <dbReference type="EMBL" id="GBP68282.1"/>
    </source>
</evidence>
<accession>A0A4C1Y0F4</accession>
<keyword evidence="2" id="KW-1185">Reference proteome</keyword>
<proteinExistence type="predicted"/>
<gene>
    <name evidence="1" type="ORF">EVAR_57608_1</name>
</gene>
<protein>
    <submittedName>
        <fullName evidence="1">Uncharacterized protein</fullName>
    </submittedName>
</protein>
<comment type="caution">
    <text evidence="1">The sequence shown here is derived from an EMBL/GenBank/DDBJ whole genome shotgun (WGS) entry which is preliminary data.</text>
</comment>
<dbReference type="Proteomes" id="UP000299102">
    <property type="component" value="Unassembled WGS sequence"/>
</dbReference>
<reference evidence="1 2" key="1">
    <citation type="journal article" date="2019" name="Commun. Biol.">
        <title>The bagworm genome reveals a unique fibroin gene that provides high tensile strength.</title>
        <authorList>
            <person name="Kono N."/>
            <person name="Nakamura H."/>
            <person name="Ohtoshi R."/>
            <person name="Tomita M."/>
            <person name="Numata K."/>
            <person name="Arakawa K."/>
        </authorList>
    </citation>
    <scope>NUCLEOTIDE SEQUENCE [LARGE SCALE GENOMIC DNA]</scope>
</reference>
<dbReference type="EMBL" id="BGZK01001006">
    <property type="protein sequence ID" value="GBP68282.1"/>
    <property type="molecule type" value="Genomic_DNA"/>
</dbReference>
<name>A0A4C1Y0F4_EUMVA</name>
<dbReference type="AlphaFoldDB" id="A0A4C1Y0F4"/>
<sequence>MDRSYRRIPHLQLNVFSEAWTVAIAGSHTGSLTYSRGMAVAIAGSHTYSNVFSEAWTAAIAGSHTYSLTYSPRHGPSILPWSRLHPVLPGLKAVPSTIDRLPLLGGWDSSRSRLGATDGCRGHVVTNAGPVIDEGRVV</sequence>
<organism evidence="1 2">
    <name type="scientific">Eumeta variegata</name>
    <name type="common">Bagworm moth</name>
    <name type="synonym">Eumeta japonica</name>
    <dbReference type="NCBI Taxonomy" id="151549"/>
    <lineage>
        <taxon>Eukaryota</taxon>
        <taxon>Metazoa</taxon>
        <taxon>Ecdysozoa</taxon>
        <taxon>Arthropoda</taxon>
        <taxon>Hexapoda</taxon>
        <taxon>Insecta</taxon>
        <taxon>Pterygota</taxon>
        <taxon>Neoptera</taxon>
        <taxon>Endopterygota</taxon>
        <taxon>Lepidoptera</taxon>
        <taxon>Glossata</taxon>
        <taxon>Ditrysia</taxon>
        <taxon>Tineoidea</taxon>
        <taxon>Psychidae</taxon>
        <taxon>Oiketicinae</taxon>
        <taxon>Eumeta</taxon>
    </lineage>
</organism>